<accession>A0A1S2VH84</accession>
<dbReference type="SUPFAM" id="SSF82171">
    <property type="entry name" value="DPP6 N-terminal domain-like"/>
    <property type="match status" value="1"/>
</dbReference>
<dbReference type="InterPro" id="IPR006665">
    <property type="entry name" value="OmpA-like"/>
</dbReference>
<organism evidence="7 8">
    <name type="scientific">Arsenicibacter rosenii</name>
    <dbReference type="NCBI Taxonomy" id="1750698"/>
    <lineage>
        <taxon>Bacteria</taxon>
        <taxon>Pseudomonadati</taxon>
        <taxon>Bacteroidota</taxon>
        <taxon>Cytophagia</taxon>
        <taxon>Cytophagales</taxon>
        <taxon>Spirosomataceae</taxon>
        <taxon>Arsenicibacter</taxon>
    </lineage>
</organism>
<dbReference type="Pfam" id="PF13620">
    <property type="entry name" value="CarboxypepD_reg"/>
    <property type="match status" value="1"/>
</dbReference>
<evidence type="ECO:0000313" key="7">
    <source>
        <dbReference type="EMBL" id="OIN58121.1"/>
    </source>
</evidence>
<dbReference type="EMBL" id="MORL01000008">
    <property type="protein sequence ID" value="OIN58121.1"/>
    <property type="molecule type" value="Genomic_DNA"/>
</dbReference>
<keyword evidence="3" id="KW-0998">Cell outer membrane</keyword>
<dbReference type="InterPro" id="IPR011042">
    <property type="entry name" value="6-blade_b-propeller_TolB-like"/>
</dbReference>
<feature type="signal peptide" evidence="5">
    <location>
        <begin position="1"/>
        <end position="20"/>
    </location>
</feature>
<dbReference type="Proteomes" id="UP000181790">
    <property type="component" value="Unassembled WGS sequence"/>
</dbReference>
<dbReference type="InterPro" id="IPR050330">
    <property type="entry name" value="Bact_OuterMem_StrucFunc"/>
</dbReference>
<dbReference type="RefSeq" id="WP_071504271.1">
    <property type="nucleotide sequence ID" value="NZ_MORL01000008.1"/>
</dbReference>
<sequence length="800" mass="88966">MKRHCILCYVLVALAGPVFGQSLTKQGDNQFNLMAYSKAAEYYEQALQNTKSMPETDVRAAKAKLAYSYRQIRDTQKAEQAYRDLITMGELPAEYVQCYLYYAQALASNGKYREAQEAYERYNAVQKDDQRGPLFSKLYRDVSSLSKNAGSYKVDFLSLNTKAAEFSPVYYKDGLVFVSAQGGGNGIKRVFNWDNTPFLDLYYLPERKEIKGEKTASLGGSVNKKQPVTHKIGRILGMDDYTAPTSNDTRTVGYYGGTNVNAGLGYEDEPLTESARFSQTLNTKYHEGPATFTKDGSRVVFTRNNYNNGKYRESSDGVNKLKLYTTVQTNGDWQAVEELPFNSNEYSTGHPSFSPDDKLLYFSSDMPGGFGGTDIYVTKLQDGKWSTPVNLGKEINTKGNEMFPFVDEKGNLYFSSDGQPGLGDLDMFFAQLESDGVHAKWVQNLGEPLNSNKDDFGIVTDGERRGGYFSSNRKNGGTDDDIYRFKREGPLYPCRELTVVVFDSETKKPLANASLKVDNKTNESDSKDLKTDSDGNIHLCLDAENDFQLAAVTEGYLDSQIGFSTKGLTDDMPSRLEIPLAKPKIVAPPVSGLDLANSKLRGRVTTQQGKQPMVGVKVILTNECDKSKQETVTDADGAYEFAIKPGCDYSLEAIKDSMGTTGTRITKEGAGITDLTMFRKGDVIRIDNIYYNLNKATIRADAAVELDKLVSLMKKYPTMKIELRSHTDSRATAQYNKTLSTNRAKSAVAYLKAKGIKATRMIAKGYGESELLNQCKDGANCTEEEHQLNRRTEIKILSLQ</sequence>
<dbReference type="SUPFAM" id="SSF103088">
    <property type="entry name" value="OmpA-like"/>
    <property type="match status" value="1"/>
</dbReference>
<evidence type="ECO:0000256" key="2">
    <source>
        <dbReference type="ARBA" id="ARBA00023136"/>
    </source>
</evidence>
<keyword evidence="7" id="KW-0282">Flagellum</keyword>
<comment type="subcellular location">
    <subcellularLocation>
        <location evidence="1">Cell outer membrane</location>
    </subcellularLocation>
</comment>
<evidence type="ECO:0000256" key="3">
    <source>
        <dbReference type="ARBA" id="ARBA00023237"/>
    </source>
</evidence>
<dbReference type="AlphaFoldDB" id="A0A1S2VH84"/>
<evidence type="ECO:0000256" key="5">
    <source>
        <dbReference type="SAM" id="SignalP"/>
    </source>
</evidence>
<dbReference type="PROSITE" id="PS51123">
    <property type="entry name" value="OMPA_2"/>
    <property type="match status" value="1"/>
</dbReference>
<dbReference type="Gene3D" id="3.30.1330.60">
    <property type="entry name" value="OmpA-like domain"/>
    <property type="match status" value="1"/>
</dbReference>
<gene>
    <name evidence="7" type="ORF">BLX24_16500</name>
</gene>
<dbReference type="CDD" id="cd07185">
    <property type="entry name" value="OmpA_C-like"/>
    <property type="match status" value="1"/>
</dbReference>
<name>A0A1S2VH84_9BACT</name>
<dbReference type="PRINTS" id="PR01021">
    <property type="entry name" value="OMPADOMAIN"/>
</dbReference>
<dbReference type="PANTHER" id="PTHR30329">
    <property type="entry name" value="STATOR ELEMENT OF FLAGELLAR MOTOR COMPLEX"/>
    <property type="match status" value="1"/>
</dbReference>
<dbReference type="InterPro" id="IPR011659">
    <property type="entry name" value="WD40"/>
</dbReference>
<dbReference type="SUPFAM" id="SSF49464">
    <property type="entry name" value="Carboxypeptidase regulatory domain-like"/>
    <property type="match status" value="1"/>
</dbReference>
<dbReference type="InterPro" id="IPR036737">
    <property type="entry name" value="OmpA-like_sf"/>
</dbReference>
<evidence type="ECO:0000259" key="6">
    <source>
        <dbReference type="PROSITE" id="PS51123"/>
    </source>
</evidence>
<dbReference type="Gene3D" id="2.60.40.1120">
    <property type="entry name" value="Carboxypeptidase-like, regulatory domain"/>
    <property type="match status" value="1"/>
</dbReference>
<dbReference type="OrthoDB" id="1488841at2"/>
<feature type="chain" id="PRO_5010320599" evidence="5">
    <location>
        <begin position="21"/>
        <end position="800"/>
    </location>
</feature>
<feature type="domain" description="OmpA-like" evidence="6">
    <location>
        <begin position="678"/>
        <end position="800"/>
    </location>
</feature>
<reference evidence="7 8" key="1">
    <citation type="submission" date="2016-10" db="EMBL/GenBank/DDBJ databases">
        <title>Arsenicibacter rosenii gen. nov., sp. nov., an efficient arsenic-methylating bacterium isolated from an arsenic-contaminated paddy soil.</title>
        <authorList>
            <person name="Huang K."/>
        </authorList>
    </citation>
    <scope>NUCLEOTIDE SEQUENCE [LARGE SCALE GENOMIC DNA]</scope>
    <source>
        <strain evidence="7 8">SM-1</strain>
    </source>
</reference>
<keyword evidence="7" id="KW-0969">Cilium</keyword>
<dbReference type="Pfam" id="PF07676">
    <property type="entry name" value="PD40"/>
    <property type="match status" value="3"/>
</dbReference>
<dbReference type="Gene3D" id="1.25.40.10">
    <property type="entry name" value="Tetratricopeptide repeat domain"/>
    <property type="match status" value="1"/>
</dbReference>
<evidence type="ECO:0000256" key="4">
    <source>
        <dbReference type="PROSITE-ProRule" id="PRU00473"/>
    </source>
</evidence>
<evidence type="ECO:0000256" key="1">
    <source>
        <dbReference type="ARBA" id="ARBA00004442"/>
    </source>
</evidence>
<dbReference type="SUPFAM" id="SSF48452">
    <property type="entry name" value="TPR-like"/>
    <property type="match status" value="1"/>
</dbReference>
<dbReference type="InterPro" id="IPR006664">
    <property type="entry name" value="OMP_bac"/>
</dbReference>
<dbReference type="PANTHER" id="PTHR30329:SF21">
    <property type="entry name" value="LIPOPROTEIN YIAD-RELATED"/>
    <property type="match status" value="1"/>
</dbReference>
<keyword evidence="5" id="KW-0732">Signal</keyword>
<evidence type="ECO:0000313" key="8">
    <source>
        <dbReference type="Proteomes" id="UP000181790"/>
    </source>
</evidence>
<dbReference type="Gene3D" id="2.120.10.30">
    <property type="entry name" value="TolB, C-terminal domain"/>
    <property type="match status" value="1"/>
</dbReference>
<comment type="caution">
    <text evidence="7">The sequence shown here is derived from an EMBL/GenBank/DDBJ whole genome shotgun (WGS) entry which is preliminary data.</text>
</comment>
<keyword evidence="7" id="KW-0966">Cell projection</keyword>
<proteinExistence type="predicted"/>
<dbReference type="InterPro" id="IPR008969">
    <property type="entry name" value="CarboxyPept-like_regulatory"/>
</dbReference>
<dbReference type="InterPro" id="IPR011990">
    <property type="entry name" value="TPR-like_helical_dom_sf"/>
</dbReference>
<keyword evidence="2 4" id="KW-0472">Membrane</keyword>
<dbReference type="GO" id="GO:0009279">
    <property type="term" value="C:cell outer membrane"/>
    <property type="evidence" value="ECO:0007669"/>
    <property type="project" value="UniProtKB-SubCell"/>
</dbReference>
<keyword evidence="8" id="KW-1185">Reference proteome</keyword>
<protein>
    <submittedName>
        <fullName evidence="7">Flagellar motor protein MotB</fullName>
    </submittedName>
</protein>
<dbReference type="Pfam" id="PF00691">
    <property type="entry name" value="OmpA"/>
    <property type="match status" value="1"/>
</dbReference>